<organism evidence="3 4">
    <name type="scientific">Sporosarcina gallistercoris</name>
    <dbReference type="NCBI Taxonomy" id="2762245"/>
    <lineage>
        <taxon>Bacteria</taxon>
        <taxon>Bacillati</taxon>
        <taxon>Bacillota</taxon>
        <taxon>Bacilli</taxon>
        <taxon>Bacillales</taxon>
        <taxon>Caryophanaceae</taxon>
        <taxon>Sporosarcina</taxon>
    </lineage>
</organism>
<keyword evidence="2" id="KW-0732">Signal</keyword>
<dbReference type="EMBL" id="JACSQY010000001">
    <property type="protein sequence ID" value="MBD7907297.1"/>
    <property type="molecule type" value="Genomic_DNA"/>
</dbReference>
<name>A0ABR8PGJ6_9BACL</name>
<feature type="chain" id="PRO_5046855777" description="Lipoprotein" evidence="2">
    <location>
        <begin position="19"/>
        <end position="246"/>
    </location>
</feature>
<gene>
    <name evidence="3" type="ORF">H9659_02955</name>
</gene>
<evidence type="ECO:0000256" key="2">
    <source>
        <dbReference type="SAM" id="SignalP"/>
    </source>
</evidence>
<feature type="region of interest" description="Disordered" evidence="1">
    <location>
        <begin position="22"/>
        <end position="114"/>
    </location>
</feature>
<dbReference type="RefSeq" id="WP_191688444.1">
    <property type="nucleotide sequence ID" value="NZ_JACSQY010000001.1"/>
</dbReference>
<evidence type="ECO:0008006" key="5">
    <source>
        <dbReference type="Google" id="ProtNLM"/>
    </source>
</evidence>
<keyword evidence="4" id="KW-1185">Reference proteome</keyword>
<feature type="signal peptide" evidence="2">
    <location>
        <begin position="1"/>
        <end position="18"/>
    </location>
</feature>
<accession>A0ABR8PGJ6</accession>
<protein>
    <recommendedName>
        <fullName evidence="5">Lipoprotein</fullName>
    </recommendedName>
</protein>
<proteinExistence type="predicted"/>
<feature type="compositionally biased region" description="Acidic residues" evidence="1">
    <location>
        <begin position="49"/>
        <end position="98"/>
    </location>
</feature>
<reference evidence="3 4" key="1">
    <citation type="submission" date="2020-08" db="EMBL/GenBank/DDBJ databases">
        <title>A Genomic Blueprint of the Chicken Gut Microbiome.</title>
        <authorList>
            <person name="Gilroy R."/>
            <person name="Ravi A."/>
            <person name="Getino M."/>
            <person name="Pursley I."/>
            <person name="Horton D.L."/>
            <person name="Alikhan N.-F."/>
            <person name="Baker D."/>
            <person name="Gharbi K."/>
            <person name="Hall N."/>
            <person name="Watson M."/>
            <person name="Adriaenssens E.M."/>
            <person name="Foster-Nyarko E."/>
            <person name="Jarju S."/>
            <person name="Secka A."/>
            <person name="Antonio M."/>
            <person name="Oren A."/>
            <person name="Chaudhuri R."/>
            <person name="La Ragione R.M."/>
            <person name="Hildebrand F."/>
            <person name="Pallen M.J."/>
        </authorList>
    </citation>
    <scope>NUCLEOTIDE SEQUENCE [LARGE SCALE GENOMIC DNA]</scope>
    <source>
        <strain evidence="3 4">Sa3CUA8</strain>
    </source>
</reference>
<dbReference type="PROSITE" id="PS51257">
    <property type="entry name" value="PROKAR_LIPOPROTEIN"/>
    <property type="match status" value="1"/>
</dbReference>
<evidence type="ECO:0000313" key="4">
    <source>
        <dbReference type="Proteomes" id="UP000659496"/>
    </source>
</evidence>
<evidence type="ECO:0000313" key="3">
    <source>
        <dbReference type="EMBL" id="MBD7907297.1"/>
    </source>
</evidence>
<comment type="caution">
    <text evidence="3">The sequence shown here is derived from an EMBL/GenBank/DDBJ whole genome shotgun (WGS) entry which is preliminary data.</text>
</comment>
<feature type="compositionally biased region" description="Polar residues" evidence="1">
    <location>
        <begin position="30"/>
        <end position="48"/>
    </location>
</feature>
<dbReference type="Proteomes" id="UP000659496">
    <property type="component" value="Unassembled WGS sequence"/>
</dbReference>
<evidence type="ECO:0000256" key="1">
    <source>
        <dbReference type="SAM" id="MobiDB-lite"/>
    </source>
</evidence>
<sequence>MKNKKLLYTALSASLLLAACGTDTSEEDNSNQPIENSDQSADTGTEGSDVTENETDSTEGTDATDEDAANEEDGAKEDGTEEDATDDSESGADSSETDDVSKLEGAVETESDEQNFKIQVLPAYKLTSEEPGRDILYLKEQEDKYMVIGTMNASDTDFDKAVENMTETLAATSTDATPVALTDETKLPTNKELEKVQAYRVTSPEGPITAMIFQKGEMVVRVMMYDNNDESYYEEFLQMAESIEAK</sequence>